<dbReference type="AlphaFoldDB" id="A0A926IEA6"/>
<keyword evidence="1" id="KW-0472">Membrane</keyword>
<accession>A0A926IEA6</accession>
<reference evidence="2" key="1">
    <citation type="submission" date="2020-08" db="EMBL/GenBank/DDBJ databases">
        <title>Genome public.</title>
        <authorList>
            <person name="Liu C."/>
            <person name="Sun Q."/>
        </authorList>
    </citation>
    <scope>NUCLEOTIDE SEQUENCE</scope>
    <source>
        <strain evidence="2">NSJ-12</strain>
    </source>
</reference>
<dbReference type="Proteomes" id="UP000655830">
    <property type="component" value="Unassembled WGS sequence"/>
</dbReference>
<dbReference type="RefSeq" id="WP_249332683.1">
    <property type="nucleotide sequence ID" value="NZ_JACRSY010000013.1"/>
</dbReference>
<evidence type="ECO:0000313" key="2">
    <source>
        <dbReference type="EMBL" id="MBC8579729.1"/>
    </source>
</evidence>
<feature type="transmembrane region" description="Helical" evidence="1">
    <location>
        <begin position="102"/>
        <end position="126"/>
    </location>
</feature>
<proteinExistence type="predicted"/>
<dbReference type="GO" id="GO:0022857">
    <property type="term" value="F:transmembrane transporter activity"/>
    <property type="evidence" value="ECO:0007669"/>
    <property type="project" value="InterPro"/>
</dbReference>
<protein>
    <submittedName>
        <fullName evidence="2">ECF transporter S component</fullName>
    </submittedName>
</protein>
<keyword evidence="3" id="KW-1185">Reference proteome</keyword>
<name>A0A926IEA6_9FIRM</name>
<feature type="transmembrane region" description="Helical" evidence="1">
    <location>
        <begin position="138"/>
        <end position="162"/>
    </location>
</feature>
<organism evidence="2 3">
    <name type="scientific">Zhenhengia yiwuensis</name>
    <dbReference type="NCBI Taxonomy" id="2763666"/>
    <lineage>
        <taxon>Bacteria</taxon>
        <taxon>Bacillati</taxon>
        <taxon>Bacillota</taxon>
        <taxon>Clostridia</taxon>
        <taxon>Lachnospirales</taxon>
        <taxon>Lachnospiraceae</taxon>
        <taxon>Zhenhengia</taxon>
    </lineage>
</organism>
<sequence>MRTKKLCIAGICLTLCMLLPFLTGQIPQIGNALSPMHIPVLLCGMLCGGTYGALIGFIAPILRFMLFGMPPIFPIGIAMAFELAAYGMASGVIYRALPKKAINIYISLISAMLVGRVVWGIARFIMALAFGIEFSFQMFLSGAFITAIPGIICHILIIPILVMACQKAGAVLKANEQEIKVG</sequence>
<dbReference type="InterPro" id="IPR024529">
    <property type="entry name" value="ECF_trnsprt_substrate-spec"/>
</dbReference>
<comment type="caution">
    <text evidence="2">The sequence shown here is derived from an EMBL/GenBank/DDBJ whole genome shotgun (WGS) entry which is preliminary data.</text>
</comment>
<dbReference type="Pfam" id="PF12822">
    <property type="entry name" value="ECF_trnsprt"/>
    <property type="match status" value="1"/>
</dbReference>
<feature type="transmembrane region" description="Helical" evidence="1">
    <location>
        <begin position="71"/>
        <end position="96"/>
    </location>
</feature>
<feature type="transmembrane region" description="Helical" evidence="1">
    <location>
        <begin position="34"/>
        <end position="59"/>
    </location>
</feature>
<evidence type="ECO:0000313" key="3">
    <source>
        <dbReference type="Proteomes" id="UP000655830"/>
    </source>
</evidence>
<gene>
    <name evidence="2" type="ORF">H8718_09320</name>
</gene>
<dbReference type="Gene3D" id="1.10.1760.20">
    <property type="match status" value="1"/>
</dbReference>
<evidence type="ECO:0000256" key="1">
    <source>
        <dbReference type="SAM" id="Phobius"/>
    </source>
</evidence>
<keyword evidence="1" id="KW-1133">Transmembrane helix</keyword>
<keyword evidence="1" id="KW-0812">Transmembrane</keyword>
<dbReference type="EMBL" id="JACRSY010000013">
    <property type="protein sequence ID" value="MBC8579729.1"/>
    <property type="molecule type" value="Genomic_DNA"/>
</dbReference>